<evidence type="ECO:0000256" key="15">
    <source>
        <dbReference type="PIRSR" id="PIRSR006769-3"/>
    </source>
</evidence>
<dbReference type="Proteomes" id="UP000177457">
    <property type="component" value="Unassembled WGS sequence"/>
</dbReference>
<keyword evidence="7 12" id="KW-0479">Metal-binding</keyword>
<accession>A0A1F6MDJ0</accession>
<sequence length="368" mass="39986">MHRAYELARKGIGFTSPNPAVGAVIVKNGKIIGEGWHKKAGGKHAEVIALRQAQGKLKKSKGKGVKGSTLYVTLEPCCHFGQTPPCVDAIISSGIKKVVVGMKDPHKKVDGGGIRALRKAGIVVELLNTKSVLAKEIRMLNQPFIKWAMTGFPYVVLKAAVSLDGKIATRTGESKWITGLEAREDARLERSLCDAVFVGAGTVHADNPELAAHGKFRQKKLLRVIIDGNLSTSRDFRKKVFRDEHVFVACADMATKKNQEKFRRAGIPFQSFGRDSVSVKKLLHYLGRHNIQSVFVEGGAGIHGAFHDSRMIDKVIFYIAPKIIGGIDSLSAVGGEGVKKMSEAAELKEVQVDRVGSDVKIVGQINVY</sequence>
<evidence type="ECO:0000256" key="7">
    <source>
        <dbReference type="ARBA" id="ARBA00022723"/>
    </source>
</evidence>
<dbReference type="SUPFAM" id="SSF53927">
    <property type="entry name" value="Cytidine deaminase-like"/>
    <property type="match status" value="1"/>
</dbReference>
<feature type="binding site" evidence="14">
    <location>
        <begin position="299"/>
        <end position="305"/>
    </location>
    <ligand>
        <name>NADP(+)</name>
        <dbReference type="ChEBI" id="CHEBI:58349"/>
    </ligand>
</feature>
<dbReference type="AlphaFoldDB" id="A0A1F6MDJ0"/>
<dbReference type="EMBL" id="MFQE01000068">
    <property type="protein sequence ID" value="OGH69694.1"/>
    <property type="molecule type" value="Genomic_DNA"/>
</dbReference>
<dbReference type="PROSITE" id="PS00903">
    <property type="entry name" value="CYT_DCMP_DEAMINASES_1"/>
    <property type="match status" value="1"/>
</dbReference>
<evidence type="ECO:0000256" key="13">
    <source>
        <dbReference type="PIRSR" id="PIRSR006769-1"/>
    </source>
</evidence>
<evidence type="ECO:0000256" key="9">
    <source>
        <dbReference type="ARBA" id="ARBA00022857"/>
    </source>
</evidence>
<dbReference type="InterPro" id="IPR002734">
    <property type="entry name" value="RibDG_C"/>
</dbReference>
<dbReference type="Gene3D" id="3.40.140.10">
    <property type="entry name" value="Cytidine Deaminase, domain 2"/>
    <property type="match status" value="1"/>
</dbReference>
<feature type="binding site" evidence="14">
    <location>
        <position position="206"/>
    </location>
    <ligand>
        <name>substrate</name>
    </ligand>
</feature>
<dbReference type="GO" id="GO:0050661">
    <property type="term" value="F:NADP binding"/>
    <property type="evidence" value="ECO:0007669"/>
    <property type="project" value="InterPro"/>
</dbReference>
<dbReference type="GO" id="GO:0008835">
    <property type="term" value="F:diaminohydroxyphosphoribosylaminopyrimidine deaminase activity"/>
    <property type="evidence" value="ECO:0007669"/>
    <property type="project" value="UniProtKB-EC"/>
</dbReference>
<comment type="pathway">
    <text evidence="2 12">Cofactor biosynthesis; riboflavin biosynthesis; 5-amino-6-(D-ribitylamino)uracil from GTP: step 2/4.</text>
</comment>
<evidence type="ECO:0000256" key="5">
    <source>
        <dbReference type="ARBA" id="ARBA00007417"/>
    </source>
</evidence>
<dbReference type="InterPro" id="IPR011549">
    <property type="entry name" value="RibD_C"/>
</dbReference>
<dbReference type="UniPathway" id="UPA00275">
    <property type="reaction ID" value="UER00401"/>
</dbReference>
<dbReference type="STRING" id="1798683.A3C90_03540"/>
<keyword evidence="12" id="KW-0378">Hydrolase</keyword>
<comment type="pathway">
    <text evidence="3 12">Cofactor biosynthesis; riboflavin biosynthesis; 5-amino-6-(D-ribitylamino)uracil from GTP: step 3/4.</text>
</comment>
<feature type="binding site" evidence="14">
    <location>
        <position position="160"/>
    </location>
    <ligand>
        <name>NADP(+)</name>
        <dbReference type="ChEBI" id="CHEBI:58349"/>
    </ligand>
</feature>
<feature type="binding site" evidence="14">
    <location>
        <position position="202"/>
    </location>
    <ligand>
        <name>NADP(+)</name>
        <dbReference type="ChEBI" id="CHEBI:58349"/>
    </ligand>
</feature>
<dbReference type="Gene3D" id="3.40.430.10">
    <property type="entry name" value="Dihydrofolate Reductase, subunit A"/>
    <property type="match status" value="1"/>
</dbReference>
<evidence type="ECO:0000259" key="16">
    <source>
        <dbReference type="PROSITE" id="PS51747"/>
    </source>
</evidence>
<gene>
    <name evidence="17" type="ORF">A3C90_03540</name>
</gene>
<feature type="domain" description="CMP/dCMP-type deaminase" evidence="16">
    <location>
        <begin position="1"/>
        <end position="125"/>
    </location>
</feature>
<feature type="binding site" evidence="14">
    <location>
        <position position="210"/>
    </location>
    <ligand>
        <name>substrate</name>
    </ligand>
</feature>
<keyword evidence="6 12" id="KW-0686">Riboflavin biosynthesis</keyword>
<feature type="binding site" evidence="14">
    <location>
        <position position="176"/>
    </location>
    <ligand>
        <name>NADP(+)</name>
        <dbReference type="ChEBI" id="CHEBI:58349"/>
    </ligand>
</feature>
<dbReference type="EC" id="1.1.1.193" evidence="12"/>
<dbReference type="EC" id="3.5.4.26" evidence="12"/>
<comment type="cofactor">
    <cofactor evidence="12 15">
        <name>Zn(2+)</name>
        <dbReference type="ChEBI" id="CHEBI:29105"/>
    </cofactor>
    <text evidence="12 15">Binds 1 zinc ion.</text>
</comment>
<feature type="binding site" evidence="14">
    <location>
        <position position="174"/>
    </location>
    <ligand>
        <name>substrate</name>
    </ligand>
</feature>
<dbReference type="InterPro" id="IPR016192">
    <property type="entry name" value="APOBEC/CMP_deaminase_Zn-bd"/>
</dbReference>
<comment type="catalytic activity">
    <reaction evidence="12">
        <text>2,5-diamino-6-hydroxy-4-(5-phosphoribosylamino)-pyrimidine + H2O + H(+) = 5-amino-6-(5-phospho-D-ribosylamino)uracil + NH4(+)</text>
        <dbReference type="Rhea" id="RHEA:21868"/>
        <dbReference type="ChEBI" id="CHEBI:15377"/>
        <dbReference type="ChEBI" id="CHEBI:15378"/>
        <dbReference type="ChEBI" id="CHEBI:28938"/>
        <dbReference type="ChEBI" id="CHEBI:58453"/>
        <dbReference type="ChEBI" id="CHEBI:58614"/>
        <dbReference type="EC" id="3.5.4.26"/>
    </reaction>
</comment>
<evidence type="ECO:0000256" key="3">
    <source>
        <dbReference type="ARBA" id="ARBA00004910"/>
    </source>
</evidence>
<dbReference type="InterPro" id="IPR050765">
    <property type="entry name" value="Riboflavin_Biosynth_HTPR"/>
</dbReference>
<keyword evidence="8 12" id="KW-0862">Zinc</keyword>
<feature type="binding site" evidence="14">
    <location>
        <position position="297"/>
    </location>
    <ligand>
        <name>substrate</name>
    </ligand>
</feature>
<comment type="similarity">
    <text evidence="4 12">In the N-terminal section; belongs to the cytidine and deoxycytidylate deaminase family.</text>
</comment>
<dbReference type="PIRSF" id="PIRSF006769">
    <property type="entry name" value="RibD"/>
    <property type="match status" value="1"/>
</dbReference>
<dbReference type="NCBIfam" id="TIGR00326">
    <property type="entry name" value="eubact_ribD"/>
    <property type="match status" value="1"/>
</dbReference>
<name>A0A1F6MDJ0_9BACT</name>
<evidence type="ECO:0000313" key="18">
    <source>
        <dbReference type="Proteomes" id="UP000177457"/>
    </source>
</evidence>
<evidence type="ECO:0000256" key="1">
    <source>
        <dbReference type="ARBA" id="ARBA00002151"/>
    </source>
</evidence>
<dbReference type="InterPro" id="IPR024072">
    <property type="entry name" value="DHFR-like_dom_sf"/>
</dbReference>
<dbReference type="InterPro" id="IPR004794">
    <property type="entry name" value="Eubact_RibD"/>
</dbReference>
<organism evidence="17 18">
    <name type="scientific">Candidatus Magasanikbacteria bacterium RIFCSPHIGHO2_02_FULL_51_14</name>
    <dbReference type="NCBI Taxonomy" id="1798683"/>
    <lineage>
        <taxon>Bacteria</taxon>
        <taxon>Candidatus Magasanikiibacteriota</taxon>
    </lineage>
</organism>
<keyword evidence="9 12" id="KW-0521">NADP</keyword>
<dbReference type="GO" id="GO:0009231">
    <property type="term" value="P:riboflavin biosynthetic process"/>
    <property type="evidence" value="ECO:0007669"/>
    <property type="project" value="UniProtKB-UniPathway"/>
</dbReference>
<feature type="active site" description="Proton donor" evidence="13">
    <location>
        <position position="46"/>
    </location>
</feature>
<evidence type="ECO:0000256" key="10">
    <source>
        <dbReference type="ARBA" id="ARBA00023002"/>
    </source>
</evidence>
<proteinExistence type="inferred from homology"/>
<evidence type="ECO:0000256" key="6">
    <source>
        <dbReference type="ARBA" id="ARBA00022619"/>
    </source>
</evidence>
<keyword evidence="11" id="KW-0511">Multifunctional enzyme</keyword>
<feature type="binding site" evidence="15">
    <location>
        <position position="86"/>
    </location>
    <ligand>
        <name>Zn(2+)</name>
        <dbReference type="ChEBI" id="CHEBI:29105"/>
        <note>catalytic</note>
    </ligand>
</feature>
<dbReference type="InterPro" id="IPR016193">
    <property type="entry name" value="Cytidine_deaminase-like"/>
</dbReference>
<dbReference type="NCBIfam" id="TIGR00227">
    <property type="entry name" value="ribD_Cterm"/>
    <property type="match status" value="1"/>
</dbReference>
<dbReference type="PROSITE" id="PS51747">
    <property type="entry name" value="CYT_DCMP_DEAMINASES_2"/>
    <property type="match status" value="1"/>
</dbReference>
<feature type="binding site" evidence="15">
    <location>
        <position position="44"/>
    </location>
    <ligand>
        <name>Zn(2+)</name>
        <dbReference type="ChEBI" id="CHEBI:29105"/>
        <note>catalytic</note>
    </ligand>
</feature>
<comment type="caution">
    <text evidence="17">The sequence shown here is derived from an EMBL/GenBank/DDBJ whole genome shotgun (WGS) entry which is preliminary data.</text>
</comment>
<dbReference type="PANTHER" id="PTHR38011:SF7">
    <property type="entry name" value="2,5-DIAMINO-6-RIBOSYLAMINO-4(3H)-PYRIMIDINONE 5'-PHOSPHATE REDUCTASE"/>
    <property type="match status" value="1"/>
</dbReference>
<dbReference type="SUPFAM" id="SSF53597">
    <property type="entry name" value="Dihydrofolate reductase-like"/>
    <property type="match status" value="1"/>
</dbReference>
<dbReference type="GO" id="GO:0008703">
    <property type="term" value="F:5-amino-6-(5-phosphoribosylamino)uracil reductase activity"/>
    <property type="evidence" value="ECO:0007669"/>
    <property type="project" value="UniProtKB-EC"/>
</dbReference>
<evidence type="ECO:0000256" key="2">
    <source>
        <dbReference type="ARBA" id="ARBA00004882"/>
    </source>
</evidence>
<dbReference type="PANTHER" id="PTHR38011">
    <property type="entry name" value="DIHYDROFOLATE REDUCTASE FAMILY PROTEIN (AFU_ORTHOLOGUE AFUA_8G06820)"/>
    <property type="match status" value="1"/>
</dbReference>
<reference evidence="17 18" key="1">
    <citation type="journal article" date="2016" name="Nat. Commun.">
        <title>Thousands of microbial genomes shed light on interconnected biogeochemical processes in an aquifer system.</title>
        <authorList>
            <person name="Anantharaman K."/>
            <person name="Brown C.T."/>
            <person name="Hug L.A."/>
            <person name="Sharon I."/>
            <person name="Castelle C.J."/>
            <person name="Probst A.J."/>
            <person name="Thomas B.C."/>
            <person name="Singh A."/>
            <person name="Wilkins M.J."/>
            <person name="Karaoz U."/>
            <person name="Brodie E.L."/>
            <person name="Williams K.H."/>
            <person name="Hubbard S.S."/>
            <person name="Banfield J.F."/>
        </authorList>
    </citation>
    <scope>NUCLEOTIDE SEQUENCE [LARGE SCALE GENOMIC DNA]</scope>
</reference>
<dbReference type="CDD" id="cd01284">
    <property type="entry name" value="Riboflavin_deaminase-reductase"/>
    <property type="match status" value="1"/>
</dbReference>
<dbReference type="Pfam" id="PF00383">
    <property type="entry name" value="dCMP_cyt_deam_1"/>
    <property type="match status" value="1"/>
</dbReference>
<evidence type="ECO:0000256" key="4">
    <source>
        <dbReference type="ARBA" id="ARBA00005259"/>
    </source>
</evidence>
<feature type="binding site" evidence="14">
    <location>
        <position position="190"/>
    </location>
    <ligand>
        <name>substrate</name>
    </ligand>
</feature>
<dbReference type="InterPro" id="IPR002125">
    <property type="entry name" value="CMP_dCMP_dom"/>
</dbReference>
<dbReference type="GO" id="GO:0008270">
    <property type="term" value="F:zinc ion binding"/>
    <property type="evidence" value="ECO:0007669"/>
    <property type="project" value="InterPro"/>
</dbReference>
<feature type="binding site" evidence="15">
    <location>
        <position position="77"/>
    </location>
    <ligand>
        <name>Zn(2+)</name>
        <dbReference type="ChEBI" id="CHEBI:29105"/>
        <note>catalytic</note>
    </ligand>
</feature>
<evidence type="ECO:0000313" key="17">
    <source>
        <dbReference type="EMBL" id="OGH69694.1"/>
    </source>
</evidence>
<keyword evidence="10 12" id="KW-0560">Oxidoreductase</keyword>
<comment type="catalytic activity">
    <reaction evidence="12">
        <text>5-amino-6-(5-phospho-D-ribitylamino)uracil + NADP(+) = 5-amino-6-(5-phospho-D-ribosylamino)uracil + NADPH + H(+)</text>
        <dbReference type="Rhea" id="RHEA:17845"/>
        <dbReference type="ChEBI" id="CHEBI:15378"/>
        <dbReference type="ChEBI" id="CHEBI:57783"/>
        <dbReference type="ChEBI" id="CHEBI:58349"/>
        <dbReference type="ChEBI" id="CHEBI:58421"/>
        <dbReference type="ChEBI" id="CHEBI:58453"/>
        <dbReference type="EC" id="1.1.1.193"/>
    </reaction>
</comment>
<evidence type="ECO:0000256" key="8">
    <source>
        <dbReference type="ARBA" id="ARBA00022833"/>
    </source>
</evidence>
<comment type="function">
    <text evidence="1 12">Converts 2,5-diamino-6-(ribosylamino)-4(3h)-pyrimidinone 5'-phosphate into 5-amino-6-(ribosylamino)-2,4(1h,3h)-pyrimidinedione 5'-phosphate.</text>
</comment>
<evidence type="ECO:0000256" key="11">
    <source>
        <dbReference type="ARBA" id="ARBA00023268"/>
    </source>
</evidence>
<evidence type="ECO:0000256" key="14">
    <source>
        <dbReference type="PIRSR" id="PIRSR006769-2"/>
    </source>
</evidence>
<protein>
    <recommendedName>
        <fullName evidence="12">Riboflavin biosynthesis protein RibD</fullName>
    </recommendedName>
    <domain>
        <recommendedName>
            <fullName evidence="12">Diaminohydroxyphosphoribosylaminopyrimidine deaminase</fullName>
            <shortName evidence="12">DRAP deaminase</shortName>
            <ecNumber evidence="12">3.5.4.26</ecNumber>
        </recommendedName>
        <alternativeName>
            <fullName evidence="12">Riboflavin-specific deaminase</fullName>
        </alternativeName>
    </domain>
    <domain>
        <recommendedName>
            <fullName evidence="12">5-amino-6-(5-phosphoribosylamino)uracil reductase</fullName>
            <ecNumber evidence="12">1.1.1.193</ecNumber>
        </recommendedName>
        <alternativeName>
            <fullName evidence="12">HTP reductase</fullName>
        </alternativeName>
    </domain>
</protein>
<comment type="similarity">
    <text evidence="5 12">In the C-terminal section; belongs to the HTP reductase family.</text>
</comment>
<dbReference type="Pfam" id="PF01872">
    <property type="entry name" value="RibD_C"/>
    <property type="match status" value="1"/>
</dbReference>
<evidence type="ECO:0000256" key="12">
    <source>
        <dbReference type="PIRNR" id="PIRNR006769"/>
    </source>
</evidence>